<evidence type="ECO:0000313" key="17">
    <source>
        <dbReference type="Proteomes" id="UP001596001"/>
    </source>
</evidence>
<evidence type="ECO:0000256" key="12">
    <source>
        <dbReference type="ARBA" id="ARBA00037975"/>
    </source>
</evidence>
<evidence type="ECO:0000256" key="2">
    <source>
        <dbReference type="ARBA" id="ARBA00004651"/>
    </source>
</evidence>
<keyword evidence="17" id="KW-1185">Reference proteome</keyword>
<keyword evidence="8" id="KW-0249">Electron transport</keyword>
<comment type="caution">
    <text evidence="16">The sequence shown here is derived from an EMBL/GenBank/DDBJ whole genome shotgun (WGS) entry which is preliminary data.</text>
</comment>
<dbReference type="PANTHER" id="PTHR30529">
    <property type="entry name" value="CYTOCHROME B561"/>
    <property type="match status" value="1"/>
</dbReference>
<keyword evidence="10" id="KW-0408">Iron</keyword>
<dbReference type="SUPFAM" id="SSF81342">
    <property type="entry name" value="Transmembrane di-heme cytochromes"/>
    <property type="match status" value="1"/>
</dbReference>
<feature type="transmembrane region" description="Helical" evidence="14">
    <location>
        <begin position="114"/>
        <end position="144"/>
    </location>
</feature>
<keyword evidence="7" id="KW-0479">Metal-binding</keyword>
<feature type="region of interest" description="Disordered" evidence="13">
    <location>
        <begin position="1"/>
        <end position="21"/>
    </location>
</feature>
<dbReference type="InterPro" id="IPR011577">
    <property type="entry name" value="Cyt_b561_bac/Ni-Hgenase"/>
</dbReference>
<evidence type="ECO:0000259" key="15">
    <source>
        <dbReference type="Pfam" id="PF01292"/>
    </source>
</evidence>
<evidence type="ECO:0000256" key="3">
    <source>
        <dbReference type="ARBA" id="ARBA00022448"/>
    </source>
</evidence>
<evidence type="ECO:0000256" key="11">
    <source>
        <dbReference type="ARBA" id="ARBA00023136"/>
    </source>
</evidence>
<gene>
    <name evidence="16" type="ORF">ACFO6X_12845</name>
</gene>
<feature type="transmembrane region" description="Helical" evidence="14">
    <location>
        <begin position="30"/>
        <end position="50"/>
    </location>
</feature>
<reference evidence="17" key="1">
    <citation type="journal article" date="2019" name="Int. J. Syst. Evol. Microbiol.">
        <title>The Global Catalogue of Microorganisms (GCM) 10K type strain sequencing project: providing services to taxonomists for standard genome sequencing and annotation.</title>
        <authorList>
            <consortium name="The Broad Institute Genomics Platform"/>
            <consortium name="The Broad Institute Genome Sequencing Center for Infectious Disease"/>
            <person name="Wu L."/>
            <person name="Ma J."/>
        </authorList>
    </citation>
    <scope>NUCLEOTIDE SEQUENCE [LARGE SCALE GENOMIC DNA]</scope>
    <source>
        <strain evidence="17">CCUG 49452</strain>
    </source>
</reference>
<dbReference type="EMBL" id="JBHSHJ010000011">
    <property type="protein sequence ID" value="MFC4789868.1"/>
    <property type="molecule type" value="Genomic_DNA"/>
</dbReference>
<evidence type="ECO:0000256" key="1">
    <source>
        <dbReference type="ARBA" id="ARBA00001970"/>
    </source>
</evidence>
<evidence type="ECO:0000256" key="7">
    <source>
        <dbReference type="ARBA" id="ARBA00022723"/>
    </source>
</evidence>
<dbReference type="InterPro" id="IPR052168">
    <property type="entry name" value="Cytochrome_b561_oxidase"/>
</dbReference>
<evidence type="ECO:0000256" key="14">
    <source>
        <dbReference type="SAM" id="Phobius"/>
    </source>
</evidence>
<evidence type="ECO:0000256" key="6">
    <source>
        <dbReference type="ARBA" id="ARBA00022692"/>
    </source>
</evidence>
<feature type="domain" description="Cytochrome b561 bacterial/Ni-hydrogenase" evidence="15">
    <location>
        <begin position="23"/>
        <end position="198"/>
    </location>
</feature>
<keyword evidence="9 14" id="KW-1133">Transmembrane helix</keyword>
<dbReference type="PANTHER" id="PTHR30529:SF1">
    <property type="entry name" value="CYTOCHROME B561 HOMOLOG 2"/>
    <property type="match status" value="1"/>
</dbReference>
<comment type="cofactor">
    <cofactor evidence="1">
        <name>heme b</name>
        <dbReference type="ChEBI" id="CHEBI:60344"/>
    </cofactor>
</comment>
<sequence>MQATTMPDHRPPHTPADSTPASRYNTTAIALHWVLGGALVAVFAIGIYMADLPFSPQRLQLYNWHKWAGVGILLLSALRLAWRLTHRPPALPASMQAAMPAWQKAAHHGTHHALYLLFFAVPLLGWAYSSAAGFPIVFLGMLPLPDFVPVSPALAEWLKPLHKLSAFGMAALVLVHVAAALKHQFIDRDQLLLRMWPGQH</sequence>
<comment type="subcellular location">
    <subcellularLocation>
        <location evidence="2">Cell membrane</location>
        <topology evidence="2">Multi-pass membrane protein</topology>
    </subcellularLocation>
</comment>
<evidence type="ECO:0000313" key="16">
    <source>
        <dbReference type="EMBL" id="MFC4789868.1"/>
    </source>
</evidence>
<keyword evidence="3" id="KW-0813">Transport</keyword>
<organism evidence="16 17">
    <name type="scientific">Giesbergeria sinuosa</name>
    <dbReference type="NCBI Taxonomy" id="80883"/>
    <lineage>
        <taxon>Bacteria</taxon>
        <taxon>Pseudomonadati</taxon>
        <taxon>Pseudomonadota</taxon>
        <taxon>Betaproteobacteria</taxon>
        <taxon>Burkholderiales</taxon>
        <taxon>Comamonadaceae</taxon>
        <taxon>Giesbergeria</taxon>
    </lineage>
</organism>
<proteinExistence type="inferred from homology"/>
<evidence type="ECO:0000256" key="13">
    <source>
        <dbReference type="SAM" id="MobiDB-lite"/>
    </source>
</evidence>
<name>A0ABV9QGG9_9BURK</name>
<feature type="transmembrane region" description="Helical" evidence="14">
    <location>
        <begin position="62"/>
        <end position="82"/>
    </location>
</feature>
<evidence type="ECO:0000256" key="9">
    <source>
        <dbReference type="ARBA" id="ARBA00022989"/>
    </source>
</evidence>
<feature type="transmembrane region" description="Helical" evidence="14">
    <location>
        <begin position="164"/>
        <end position="181"/>
    </location>
</feature>
<evidence type="ECO:0000256" key="5">
    <source>
        <dbReference type="ARBA" id="ARBA00022617"/>
    </source>
</evidence>
<dbReference type="InterPro" id="IPR016174">
    <property type="entry name" value="Di-haem_cyt_TM"/>
</dbReference>
<protein>
    <submittedName>
        <fullName evidence="16">Cytochrome b</fullName>
    </submittedName>
</protein>
<evidence type="ECO:0000256" key="4">
    <source>
        <dbReference type="ARBA" id="ARBA00022475"/>
    </source>
</evidence>
<evidence type="ECO:0000256" key="10">
    <source>
        <dbReference type="ARBA" id="ARBA00023004"/>
    </source>
</evidence>
<dbReference type="Proteomes" id="UP001596001">
    <property type="component" value="Unassembled WGS sequence"/>
</dbReference>
<keyword evidence="4" id="KW-1003">Cell membrane</keyword>
<comment type="similarity">
    <text evidence="12">Belongs to the cytochrome b561 family.</text>
</comment>
<dbReference type="Pfam" id="PF01292">
    <property type="entry name" value="Ni_hydr_CYTB"/>
    <property type="match status" value="1"/>
</dbReference>
<keyword evidence="11 14" id="KW-0472">Membrane</keyword>
<dbReference type="Gene3D" id="1.20.950.20">
    <property type="entry name" value="Transmembrane di-heme cytochromes, Chain C"/>
    <property type="match status" value="1"/>
</dbReference>
<evidence type="ECO:0000256" key="8">
    <source>
        <dbReference type="ARBA" id="ARBA00022982"/>
    </source>
</evidence>
<keyword evidence="6 14" id="KW-0812">Transmembrane</keyword>
<accession>A0ABV9QGG9</accession>
<keyword evidence="5" id="KW-0349">Heme</keyword>